<dbReference type="Proteomes" id="UP000494256">
    <property type="component" value="Unassembled WGS sequence"/>
</dbReference>
<evidence type="ECO:0000313" key="3">
    <source>
        <dbReference type="EMBL" id="CAB3250444.1"/>
    </source>
</evidence>
<evidence type="ECO:0000313" key="2">
    <source>
        <dbReference type="EMBL" id="CAB3230570.1"/>
    </source>
</evidence>
<evidence type="ECO:0000256" key="1">
    <source>
        <dbReference type="SAM" id="MobiDB-lite"/>
    </source>
</evidence>
<feature type="compositionally biased region" description="Basic residues" evidence="1">
    <location>
        <begin position="11"/>
        <end position="22"/>
    </location>
</feature>
<comment type="caution">
    <text evidence="3">The sequence shown here is derived from an EMBL/GenBank/DDBJ whole genome shotgun (WGS) entry which is preliminary data.</text>
</comment>
<dbReference type="EMBL" id="CADEBD010000288">
    <property type="protein sequence ID" value="CAB3230570.1"/>
    <property type="molecule type" value="Genomic_DNA"/>
</dbReference>
<sequence>MRARAGGGARRAPRQCRARRQPGRTPPTEPVVSCQPPAASTACRLSASTNPPPRCLRDPELHIHSRQWSEDTKE</sequence>
<reference evidence="4 5" key="1">
    <citation type="submission" date="2020-04" db="EMBL/GenBank/DDBJ databases">
        <authorList>
            <person name="Wallbank WR R."/>
            <person name="Pardo Diaz C."/>
            <person name="Kozak K."/>
            <person name="Martin S."/>
            <person name="Jiggins C."/>
            <person name="Moest M."/>
            <person name="Warren A I."/>
            <person name="Byers J.R.P. K."/>
            <person name="Montejo-Kovacevich G."/>
            <person name="Yen C E."/>
        </authorList>
    </citation>
    <scope>NUCLEOTIDE SEQUENCE [LARGE SCALE GENOMIC DNA]</scope>
</reference>
<keyword evidence="4" id="KW-1185">Reference proteome</keyword>
<accession>A0A8S1AYL6</accession>
<dbReference type="AlphaFoldDB" id="A0A8S1AYL6"/>
<gene>
    <name evidence="3" type="ORF">APLA_LOCUS12721</name>
    <name evidence="2" type="ORF">APLA_LOCUS4648</name>
</gene>
<protein>
    <submittedName>
        <fullName evidence="3">Uncharacterized protein</fullName>
    </submittedName>
</protein>
<evidence type="ECO:0000313" key="4">
    <source>
        <dbReference type="Proteomes" id="UP000494106"/>
    </source>
</evidence>
<feature type="region of interest" description="Disordered" evidence="1">
    <location>
        <begin position="1"/>
        <end position="74"/>
    </location>
</feature>
<feature type="compositionally biased region" description="Basic and acidic residues" evidence="1">
    <location>
        <begin position="55"/>
        <end position="74"/>
    </location>
</feature>
<proteinExistence type="predicted"/>
<organism evidence="3 4">
    <name type="scientific">Arctia plantaginis</name>
    <name type="common">Wood tiger moth</name>
    <name type="synonym">Phalaena plantaginis</name>
    <dbReference type="NCBI Taxonomy" id="874455"/>
    <lineage>
        <taxon>Eukaryota</taxon>
        <taxon>Metazoa</taxon>
        <taxon>Ecdysozoa</taxon>
        <taxon>Arthropoda</taxon>
        <taxon>Hexapoda</taxon>
        <taxon>Insecta</taxon>
        <taxon>Pterygota</taxon>
        <taxon>Neoptera</taxon>
        <taxon>Endopterygota</taxon>
        <taxon>Lepidoptera</taxon>
        <taxon>Glossata</taxon>
        <taxon>Ditrysia</taxon>
        <taxon>Noctuoidea</taxon>
        <taxon>Erebidae</taxon>
        <taxon>Arctiinae</taxon>
        <taxon>Arctia</taxon>
    </lineage>
</organism>
<dbReference type="EMBL" id="CADEBC010000540">
    <property type="protein sequence ID" value="CAB3250444.1"/>
    <property type="molecule type" value="Genomic_DNA"/>
</dbReference>
<name>A0A8S1AYL6_ARCPL</name>
<dbReference type="Proteomes" id="UP000494106">
    <property type="component" value="Unassembled WGS sequence"/>
</dbReference>
<evidence type="ECO:0000313" key="5">
    <source>
        <dbReference type="Proteomes" id="UP000494256"/>
    </source>
</evidence>